<accession>A0A7R8XA30</accession>
<dbReference type="InterPro" id="IPR009003">
    <property type="entry name" value="Peptidase_S1_PA"/>
</dbReference>
<dbReference type="SMART" id="SM00032">
    <property type="entry name" value="CCP"/>
    <property type="match status" value="1"/>
</dbReference>
<evidence type="ECO:0000256" key="9">
    <source>
        <dbReference type="ARBA" id="ARBA00024195"/>
    </source>
</evidence>
<feature type="domain" description="Peptidase S1" evidence="13">
    <location>
        <begin position="398"/>
        <end position="652"/>
    </location>
</feature>
<dbReference type="CDD" id="cd00033">
    <property type="entry name" value="CCP"/>
    <property type="match status" value="1"/>
</dbReference>
<dbReference type="InterPro" id="IPR001314">
    <property type="entry name" value="Peptidase_S1A"/>
</dbReference>
<evidence type="ECO:0000256" key="11">
    <source>
        <dbReference type="RuleBase" id="RU363034"/>
    </source>
</evidence>
<keyword evidence="2" id="KW-0964">Secreted</keyword>
<comment type="subcellular location">
    <subcellularLocation>
        <location evidence="1">Secreted</location>
    </subcellularLocation>
</comment>
<dbReference type="CDD" id="cd00190">
    <property type="entry name" value="Tryp_SPc"/>
    <property type="match status" value="1"/>
</dbReference>
<evidence type="ECO:0000256" key="5">
    <source>
        <dbReference type="ARBA" id="ARBA00022801"/>
    </source>
</evidence>
<dbReference type="SMART" id="SM00020">
    <property type="entry name" value="Tryp_SPc"/>
    <property type="match status" value="1"/>
</dbReference>
<evidence type="ECO:0000256" key="4">
    <source>
        <dbReference type="ARBA" id="ARBA00022729"/>
    </source>
</evidence>
<dbReference type="InterPro" id="IPR043504">
    <property type="entry name" value="Peptidase_S1_PA_chymotrypsin"/>
</dbReference>
<dbReference type="PROSITE" id="PS50240">
    <property type="entry name" value="TRYPSIN_DOM"/>
    <property type="match status" value="1"/>
</dbReference>
<dbReference type="InterPro" id="IPR032675">
    <property type="entry name" value="LRR_dom_sf"/>
</dbReference>
<evidence type="ECO:0000256" key="2">
    <source>
        <dbReference type="ARBA" id="ARBA00022525"/>
    </source>
</evidence>
<evidence type="ECO:0000256" key="8">
    <source>
        <dbReference type="ARBA" id="ARBA00023157"/>
    </source>
</evidence>
<reference evidence="15" key="1">
    <citation type="submission" date="2020-11" db="EMBL/GenBank/DDBJ databases">
        <authorList>
            <person name="Tran Van P."/>
        </authorList>
    </citation>
    <scope>NUCLEOTIDE SEQUENCE</scope>
</reference>
<dbReference type="SUPFAM" id="SSF52058">
    <property type="entry name" value="L domain-like"/>
    <property type="match status" value="1"/>
</dbReference>
<feature type="domain" description="Sushi" evidence="14">
    <location>
        <begin position="324"/>
        <end position="386"/>
    </location>
</feature>
<evidence type="ECO:0000256" key="6">
    <source>
        <dbReference type="ARBA" id="ARBA00022825"/>
    </source>
</evidence>
<dbReference type="Gene3D" id="2.10.70.10">
    <property type="entry name" value="Complement Module, domain 1"/>
    <property type="match status" value="1"/>
</dbReference>
<dbReference type="InterPro" id="IPR018114">
    <property type="entry name" value="TRYPSIN_HIS"/>
</dbReference>
<dbReference type="InterPro" id="IPR000436">
    <property type="entry name" value="Sushi_SCR_CCP_dom"/>
</dbReference>
<dbReference type="PROSITE" id="PS00134">
    <property type="entry name" value="TRYPSIN_HIS"/>
    <property type="match status" value="1"/>
</dbReference>
<keyword evidence="7" id="KW-0865">Zymogen</keyword>
<dbReference type="Proteomes" id="UP000677054">
    <property type="component" value="Unassembled WGS sequence"/>
</dbReference>
<comment type="caution">
    <text evidence="10">Lacks conserved residue(s) required for the propagation of feature annotation.</text>
</comment>
<evidence type="ECO:0000256" key="10">
    <source>
        <dbReference type="PROSITE-ProRule" id="PRU00302"/>
    </source>
</evidence>
<evidence type="ECO:0000259" key="13">
    <source>
        <dbReference type="PROSITE" id="PS50240"/>
    </source>
</evidence>
<keyword evidence="10" id="KW-0768">Sushi</keyword>
<dbReference type="GO" id="GO:0005576">
    <property type="term" value="C:extracellular region"/>
    <property type="evidence" value="ECO:0007669"/>
    <property type="project" value="UniProtKB-SubCell"/>
</dbReference>
<dbReference type="PROSITE" id="PS00135">
    <property type="entry name" value="TRYPSIN_SER"/>
    <property type="match status" value="1"/>
</dbReference>
<organism evidence="15">
    <name type="scientific">Darwinula stevensoni</name>
    <dbReference type="NCBI Taxonomy" id="69355"/>
    <lineage>
        <taxon>Eukaryota</taxon>
        <taxon>Metazoa</taxon>
        <taxon>Ecdysozoa</taxon>
        <taxon>Arthropoda</taxon>
        <taxon>Crustacea</taxon>
        <taxon>Oligostraca</taxon>
        <taxon>Ostracoda</taxon>
        <taxon>Podocopa</taxon>
        <taxon>Podocopida</taxon>
        <taxon>Darwinulocopina</taxon>
        <taxon>Darwinuloidea</taxon>
        <taxon>Darwinulidae</taxon>
        <taxon>Darwinula</taxon>
    </lineage>
</organism>
<dbReference type="PROSITE" id="PS51450">
    <property type="entry name" value="LRR"/>
    <property type="match status" value="1"/>
</dbReference>
<feature type="disulfide bond" evidence="10">
    <location>
        <begin position="357"/>
        <end position="384"/>
    </location>
</feature>
<dbReference type="Pfam" id="PF00089">
    <property type="entry name" value="Trypsin"/>
    <property type="match status" value="1"/>
</dbReference>
<dbReference type="FunFam" id="2.40.10.10:FF:000146">
    <property type="entry name" value="Serine protease 53"/>
    <property type="match status" value="1"/>
</dbReference>
<dbReference type="PANTHER" id="PTHR24256">
    <property type="entry name" value="TRYPTASE-RELATED"/>
    <property type="match status" value="1"/>
</dbReference>
<keyword evidence="5 11" id="KW-0378">Hydrolase</keyword>
<gene>
    <name evidence="15" type="ORF">DSTB1V02_LOCUS3329</name>
</gene>
<dbReference type="InterPro" id="IPR033116">
    <property type="entry name" value="TRYPSIN_SER"/>
</dbReference>
<keyword evidence="3 11" id="KW-0645">Protease</keyword>
<evidence type="ECO:0000256" key="1">
    <source>
        <dbReference type="ARBA" id="ARBA00004613"/>
    </source>
</evidence>
<dbReference type="Gene3D" id="3.80.10.10">
    <property type="entry name" value="Ribonuclease Inhibitor"/>
    <property type="match status" value="1"/>
</dbReference>
<dbReference type="Pfam" id="PF00084">
    <property type="entry name" value="Sushi"/>
    <property type="match status" value="1"/>
</dbReference>
<keyword evidence="16" id="KW-1185">Reference proteome</keyword>
<keyword evidence="4 12" id="KW-0732">Signal</keyword>
<dbReference type="InterPro" id="IPR001611">
    <property type="entry name" value="Leu-rich_rpt"/>
</dbReference>
<feature type="signal peptide" evidence="12">
    <location>
        <begin position="1"/>
        <end position="25"/>
    </location>
</feature>
<dbReference type="PRINTS" id="PR00722">
    <property type="entry name" value="CHYMOTRYPSIN"/>
</dbReference>
<dbReference type="InterPro" id="IPR051487">
    <property type="entry name" value="Ser/Thr_Proteases_Immune/Dev"/>
</dbReference>
<dbReference type="GO" id="GO:0006508">
    <property type="term" value="P:proteolysis"/>
    <property type="evidence" value="ECO:0007669"/>
    <property type="project" value="UniProtKB-KW"/>
</dbReference>
<evidence type="ECO:0000256" key="7">
    <source>
        <dbReference type="ARBA" id="ARBA00023145"/>
    </source>
</evidence>
<evidence type="ECO:0000313" key="16">
    <source>
        <dbReference type="Proteomes" id="UP000677054"/>
    </source>
</evidence>
<sequence length="652" mass="72977">MFKSKLMETLIWLYLSFTFLPMVTGQENCPKVDEILPCACFSQENGLGFDETDVDCSKARTSDEISSAFKRASWPATVLREFRLQHNVMVKELPEGVVGNVSFQYIRVKNTAIETVHPSAILPSKNRLIELEIQHSRLREFPFEILSELLSLSTLHLWNNTLTSIPALQSNSLRVLYLPFNNIVKVEENGWNTPNLRTFDIAVNPSMKFPSGVLKGMKKLELLWCPRSNLGPSLSAGMFQFHSKTLKTVGLGENYVGRLEPGAITGVASDTEVFLDGNKISELSEEVFRPLLEVLSKGKGFLSVRGDESGCGRLLDINHGFFKVSCGMPLEELRDSNSSKCVKNGRYTIGSEVRYSCDRFYKLEGPPIRTCTEKGQWSGNQPFCEPECGRQVLQVSLSSGGKPSSIGEWPWQAALYDVKVGDVICGGALIEEEWVLTAAHCVVIAGSERARDRKELLVYLGKYNRSNSMDDEYVQKRQVSEIFLHDEFNARNFDSDIALMKLTEPLELTPRIQLICLPKKDSDLNLESGKTGWVAGWGQDVSNHQVDVLTKAQIPVLSNKECRRDTIRIEGIPIIADTLNSNMFCAGHDKDTPLEDYKSVCPGDSGSPLVFPSQSGQDGYWMVEGIVSHFFNKESCSMRRPGQYGVFTRVNR</sequence>
<protein>
    <submittedName>
        <fullName evidence="15">Uncharacterized protein</fullName>
    </submittedName>
</protein>
<dbReference type="OrthoDB" id="6147874at2759"/>
<evidence type="ECO:0000313" key="15">
    <source>
        <dbReference type="EMBL" id="CAD7243405.1"/>
    </source>
</evidence>
<dbReference type="GO" id="GO:0004252">
    <property type="term" value="F:serine-type endopeptidase activity"/>
    <property type="evidence" value="ECO:0007669"/>
    <property type="project" value="InterPro"/>
</dbReference>
<dbReference type="AlphaFoldDB" id="A0A7R8XA30"/>
<keyword evidence="6 11" id="KW-0720">Serine protease</keyword>
<dbReference type="EMBL" id="LR899942">
    <property type="protein sequence ID" value="CAD7243405.1"/>
    <property type="molecule type" value="Genomic_DNA"/>
</dbReference>
<name>A0A7R8XA30_9CRUS</name>
<evidence type="ECO:0000259" key="14">
    <source>
        <dbReference type="PROSITE" id="PS50923"/>
    </source>
</evidence>
<dbReference type="InterPro" id="IPR001254">
    <property type="entry name" value="Trypsin_dom"/>
</dbReference>
<dbReference type="EMBL" id="CAJPEV010000425">
    <property type="protein sequence ID" value="CAG0885150.1"/>
    <property type="molecule type" value="Genomic_DNA"/>
</dbReference>
<proteinExistence type="inferred from homology"/>
<keyword evidence="8 10" id="KW-1015">Disulfide bond</keyword>
<comment type="similarity">
    <text evidence="9">Belongs to the peptidase S1 family. CLIP subfamily.</text>
</comment>
<evidence type="ECO:0000256" key="3">
    <source>
        <dbReference type="ARBA" id="ARBA00022670"/>
    </source>
</evidence>
<feature type="chain" id="PRO_5036209088" evidence="12">
    <location>
        <begin position="26"/>
        <end position="652"/>
    </location>
</feature>
<evidence type="ECO:0000256" key="12">
    <source>
        <dbReference type="SAM" id="SignalP"/>
    </source>
</evidence>
<dbReference type="Gene3D" id="2.40.10.10">
    <property type="entry name" value="Trypsin-like serine proteases"/>
    <property type="match status" value="2"/>
</dbReference>
<dbReference type="PROSITE" id="PS50923">
    <property type="entry name" value="SUSHI"/>
    <property type="match status" value="1"/>
</dbReference>
<dbReference type="SUPFAM" id="SSF50494">
    <property type="entry name" value="Trypsin-like serine proteases"/>
    <property type="match status" value="1"/>
</dbReference>